<dbReference type="EMBL" id="JANAKD010000528">
    <property type="protein sequence ID" value="KAJ3493047.1"/>
    <property type="molecule type" value="Genomic_DNA"/>
</dbReference>
<proteinExistence type="predicted"/>
<accession>A0ACC1QWZ0</accession>
<keyword evidence="2" id="KW-1185">Reference proteome</keyword>
<dbReference type="Proteomes" id="UP001148737">
    <property type="component" value="Unassembled WGS sequence"/>
</dbReference>
<reference evidence="1" key="1">
    <citation type="submission" date="2022-07" db="EMBL/GenBank/DDBJ databases">
        <title>Genome Sequence of Lecanicillium saksenae.</title>
        <authorList>
            <person name="Buettner E."/>
        </authorList>
    </citation>
    <scope>NUCLEOTIDE SEQUENCE</scope>
    <source>
        <strain evidence="1">VT-O1</strain>
    </source>
</reference>
<sequence length="78" mass="8379">MEAVLQSHAIPYSLPGSPDFGSLLESWSALPDGRKPNVIVLPEKPEHVAAAVKQSVALNQAVVVRGGGVRRGRRRRVV</sequence>
<name>A0ACC1QWZ0_9HYPO</name>
<comment type="caution">
    <text evidence="1">The sequence shown here is derived from an EMBL/GenBank/DDBJ whole genome shotgun (WGS) entry which is preliminary data.</text>
</comment>
<organism evidence="1 2">
    <name type="scientific">Lecanicillium saksenae</name>
    <dbReference type="NCBI Taxonomy" id="468837"/>
    <lineage>
        <taxon>Eukaryota</taxon>
        <taxon>Fungi</taxon>
        <taxon>Dikarya</taxon>
        <taxon>Ascomycota</taxon>
        <taxon>Pezizomycotina</taxon>
        <taxon>Sordariomycetes</taxon>
        <taxon>Hypocreomycetidae</taxon>
        <taxon>Hypocreales</taxon>
        <taxon>Cordycipitaceae</taxon>
        <taxon>Lecanicillium</taxon>
    </lineage>
</organism>
<evidence type="ECO:0000313" key="2">
    <source>
        <dbReference type="Proteomes" id="UP001148737"/>
    </source>
</evidence>
<protein>
    <submittedName>
        <fullName evidence="1">Uncharacterized protein</fullName>
    </submittedName>
</protein>
<evidence type="ECO:0000313" key="1">
    <source>
        <dbReference type="EMBL" id="KAJ3493047.1"/>
    </source>
</evidence>
<gene>
    <name evidence="1" type="ORF">NLG97_g4987</name>
</gene>